<dbReference type="EMBL" id="CP109965">
    <property type="protein sequence ID" value="WAJ70874.1"/>
    <property type="molecule type" value="Genomic_DNA"/>
</dbReference>
<feature type="transmembrane region" description="Helical" evidence="3">
    <location>
        <begin position="71"/>
        <end position="103"/>
    </location>
</feature>
<accession>A0ABY7AMU9</accession>
<keyword evidence="3" id="KW-1133">Transmembrane helix</keyword>
<evidence type="ECO:0000313" key="5">
    <source>
        <dbReference type="EMBL" id="WAJ70874.1"/>
    </source>
</evidence>
<dbReference type="InterPro" id="IPR048435">
    <property type="entry name" value="MASE6"/>
</dbReference>
<dbReference type="Gene3D" id="3.30.70.270">
    <property type="match status" value="1"/>
</dbReference>
<gene>
    <name evidence="5" type="ORF">OLW01_03425</name>
</gene>
<feature type="domain" description="GGDEF" evidence="4">
    <location>
        <begin position="190"/>
        <end position="322"/>
    </location>
</feature>
<dbReference type="SMART" id="SM00267">
    <property type="entry name" value="GGDEF"/>
    <property type="match status" value="1"/>
</dbReference>
<reference evidence="5" key="1">
    <citation type="submission" date="2022-10" db="EMBL/GenBank/DDBJ databases">
        <title>Catenovulum adriacola sp. nov. isolated in the Harbour of Susak.</title>
        <authorList>
            <person name="Schoch T."/>
            <person name="Reich S.J."/>
            <person name="Stoeferle S."/>
            <person name="Flaiz M."/>
            <person name="Kazda M."/>
            <person name="Riedel C.U."/>
            <person name="Duerre P."/>
        </authorList>
    </citation>
    <scope>NUCLEOTIDE SEQUENCE</scope>
    <source>
        <strain evidence="5">TS8</strain>
    </source>
</reference>
<proteinExistence type="predicted"/>
<dbReference type="EC" id="2.7.7.65" evidence="1"/>
<evidence type="ECO:0000313" key="6">
    <source>
        <dbReference type="Proteomes" id="UP001163726"/>
    </source>
</evidence>
<protein>
    <recommendedName>
        <fullName evidence="1">diguanylate cyclase</fullName>
        <ecNumber evidence="1">2.7.7.65</ecNumber>
    </recommendedName>
</protein>
<dbReference type="InterPro" id="IPR000160">
    <property type="entry name" value="GGDEF_dom"/>
</dbReference>
<feature type="transmembrane region" description="Helical" evidence="3">
    <location>
        <begin position="15"/>
        <end position="35"/>
    </location>
</feature>
<evidence type="ECO:0000256" key="2">
    <source>
        <dbReference type="ARBA" id="ARBA00034247"/>
    </source>
</evidence>
<evidence type="ECO:0000256" key="3">
    <source>
        <dbReference type="SAM" id="Phobius"/>
    </source>
</evidence>
<keyword evidence="3" id="KW-0812">Transmembrane</keyword>
<dbReference type="PROSITE" id="PS50887">
    <property type="entry name" value="GGDEF"/>
    <property type="match status" value="1"/>
</dbReference>
<dbReference type="InterPro" id="IPR050469">
    <property type="entry name" value="Diguanylate_Cyclase"/>
</dbReference>
<dbReference type="Pfam" id="PF20966">
    <property type="entry name" value="MASE6"/>
    <property type="match status" value="1"/>
</dbReference>
<dbReference type="InterPro" id="IPR029787">
    <property type="entry name" value="Nucleotide_cyclase"/>
</dbReference>
<dbReference type="InterPro" id="IPR043128">
    <property type="entry name" value="Rev_trsase/Diguanyl_cyclase"/>
</dbReference>
<name>A0ABY7AMU9_9ALTE</name>
<dbReference type="PANTHER" id="PTHR45138">
    <property type="entry name" value="REGULATORY COMPONENTS OF SENSORY TRANSDUCTION SYSTEM"/>
    <property type="match status" value="1"/>
</dbReference>
<feature type="transmembrane region" description="Helical" evidence="3">
    <location>
        <begin position="47"/>
        <end position="65"/>
    </location>
</feature>
<dbReference type="CDD" id="cd01949">
    <property type="entry name" value="GGDEF"/>
    <property type="match status" value="1"/>
</dbReference>
<dbReference type="SUPFAM" id="SSF55073">
    <property type="entry name" value="Nucleotide cyclase"/>
    <property type="match status" value="1"/>
</dbReference>
<sequence>MTAIMGGNALIHDNYLLASSLLLACICFYGGHFYLKTTQHHKEPATGVLIALSSLMLYLIYSGGVDNTGPLWIYIIPPVALFLGGLSVGLFNIFVFISLAILLMFYDNGALLATEYSVSFKLRLIYSFLTVTFLSYCYEYSRKLSLNNIKELSEKFEKMAKHDALTGLSNRRDMMDKIQIEYARISRSHNTACLLLCDIDHFKQVNDNYGHEAGDIILTQLSTHFKNMVRQQDVVSRWGGEEFLFLLPDANLNSAEAAAENIREKIADIQFKIGKSSTKITLSIGVSTLSENRSITDSIGKADKFLYKAKQNGRNQVCSSKSVALNKNTTN</sequence>
<dbReference type="Proteomes" id="UP001163726">
    <property type="component" value="Chromosome"/>
</dbReference>
<comment type="catalytic activity">
    <reaction evidence="2">
        <text>2 GTP = 3',3'-c-di-GMP + 2 diphosphate</text>
        <dbReference type="Rhea" id="RHEA:24898"/>
        <dbReference type="ChEBI" id="CHEBI:33019"/>
        <dbReference type="ChEBI" id="CHEBI:37565"/>
        <dbReference type="ChEBI" id="CHEBI:58805"/>
        <dbReference type="EC" id="2.7.7.65"/>
    </reaction>
</comment>
<evidence type="ECO:0000259" key="4">
    <source>
        <dbReference type="PROSITE" id="PS50887"/>
    </source>
</evidence>
<dbReference type="PANTHER" id="PTHR45138:SF9">
    <property type="entry name" value="DIGUANYLATE CYCLASE DGCM-RELATED"/>
    <property type="match status" value="1"/>
</dbReference>
<evidence type="ECO:0000256" key="1">
    <source>
        <dbReference type="ARBA" id="ARBA00012528"/>
    </source>
</evidence>
<dbReference type="Pfam" id="PF00990">
    <property type="entry name" value="GGDEF"/>
    <property type="match status" value="1"/>
</dbReference>
<keyword evidence="3" id="KW-0472">Membrane</keyword>
<organism evidence="5 6">
    <name type="scientific">Catenovulum adriaticum</name>
    <dbReference type="NCBI Taxonomy" id="2984846"/>
    <lineage>
        <taxon>Bacteria</taxon>
        <taxon>Pseudomonadati</taxon>
        <taxon>Pseudomonadota</taxon>
        <taxon>Gammaproteobacteria</taxon>
        <taxon>Alteromonadales</taxon>
        <taxon>Alteromonadaceae</taxon>
        <taxon>Catenovulum</taxon>
    </lineage>
</organism>
<dbReference type="NCBIfam" id="TIGR00254">
    <property type="entry name" value="GGDEF"/>
    <property type="match status" value="1"/>
</dbReference>
<keyword evidence="6" id="KW-1185">Reference proteome</keyword>